<gene>
    <name evidence="3" type="ORF">GCM10023198_58740</name>
</gene>
<dbReference type="RefSeq" id="WP_253877918.1">
    <property type="nucleotide sequence ID" value="NZ_BAABHM010000041.1"/>
</dbReference>
<protein>
    <submittedName>
        <fullName evidence="3">ABC transporter substrate-binding protein</fullName>
    </submittedName>
</protein>
<dbReference type="Proteomes" id="UP001500843">
    <property type="component" value="Unassembled WGS sequence"/>
</dbReference>
<dbReference type="InterPro" id="IPR006059">
    <property type="entry name" value="SBP"/>
</dbReference>
<dbReference type="PROSITE" id="PS51257">
    <property type="entry name" value="PROKAR_LIPOPROTEIN"/>
    <property type="match status" value="1"/>
</dbReference>
<keyword evidence="1 2" id="KW-0732">Signal</keyword>
<reference evidence="4" key="1">
    <citation type="journal article" date="2019" name="Int. J. Syst. Evol. Microbiol.">
        <title>The Global Catalogue of Microorganisms (GCM) 10K type strain sequencing project: providing services to taxonomists for standard genome sequencing and annotation.</title>
        <authorList>
            <consortium name="The Broad Institute Genomics Platform"/>
            <consortium name="The Broad Institute Genome Sequencing Center for Infectious Disease"/>
            <person name="Wu L."/>
            <person name="Ma J."/>
        </authorList>
    </citation>
    <scope>NUCLEOTIDE SEQUENCE [LARGE SCALE GENOMIC DNA]</scope>
    <source>
        <strain evidence="4">JCM 17975</strain>
    </source>
</reference>
<organism evidence="3 4">
    <name type="scientific">Promicromonospora umidemergens</name>
    <dbReference type="NCBI Taxonomy" id="629679"/>
    <lineage>
        <taxon>Bacteria</taxon>
        <taxon>Bacillati</taxon>
        <taxon>Actinomycetota</taxon>
        <taxon>Actinomycetes</taxon>
        <taxon>Micrococcales</taxon>
        <taxon>Promicromonosporaceae</taxon>
        <taxon>Promicromonospora</taxon>
    </lineage>
</organism>
<evidence type="ECO:0000256" key="1">
    <source>
        <dbReference type="ARBA" id="ARBA00022729"/>
    </source>
</evidence>
<evidence type="ECO:0000313" key="4">
    <source>
        <dbReference type="Proteomes" id="UP001500843"/>
    </source>
</evidence>
<keyword evidence="4" id="KW-1185">Reference proteome</keyword>
<name>A0ABP8YDZ1_9MICO</name>
<feature type="signal peptide" evidence="2">
    <location>
        <begin position="1"/>
        <end position="24"/>
    </location>
</feature>
<dbReference type="EMBL" id="BAABHM010000041">
    <property type="protein sequence ID" value="GAA4725923.1"/>
    <property type="molecule type" value="Genomic_DNA"/>
</dbReference>
<sequence>MTRTLTARRTAAVASGLVATSLLAVGCSATDDGAGEDTIVVSSFPFGVEEFEEAVVDPFTEETGIEVELETGSNSDRLSQLQVAGDGSGIDVMLISDYYAALGQEDDLFQQVDAAKVPALEKVADFALEDAYLGPAYSYQLNGTLYSTEALSAEEAASWDLYGSDAHAGNLALPDISVTAGQLMISGVGETYGDGPYDIDTALTTLGEWAPGILQFYASSTEVTNLLTQGEIIAADSLSGFATDLVASGEPFAWTPPATGRYMATNRAMIPAGAPNADGAHQFIDYLLSAEGQTASAELVGDLPVNTEATVPDSISAVVGDIAADPVAEGYETLDPAELVPTRAEWVDRFAREVTAG</sequence>
<dbReference type="Gene3D" id="3.40.190.10">
    <property type="entry name" value="Periplasmic binding protein-like II"/>
    <property type="match status" value="2"/>
</dbReference>
<accession>A0ABP8YDZ1</accession>
<dbReference type="PANTHER" id="PTHR30006">
    <property type="entry name" value="THIAMINE-BINDING PERIPLASMIC PROTEIN-RELATED"/>
    <property type="match status" value="1"/>
</dbReference>
<evidence type="ECO:0000313" key="3">
    <source>
        <dbReference type="EMBL" id="GAA4725923.1"/>
    </source>
</evidence>
<dbReference type="Pfam" id="PF13416">
    <property type="entry name" value="SBP_bac_8"/>
    <property type="match status" value="1"/>
</dbReference>
<comment type="caution">
    <text evidence="3">The sequence shown here is derived from an EMBL/GenBank/DDBJ whole genome shotgun (WGS) entry which is preliminary data.</text>
</comment>
<proteinExistence type="predicted"/>
<feature type="chain" id="PRO_5045282681" evidence="2">
    <location>
        <begin position="25"/>
        <end position="357"/>
    </location>
</feature>
<dbReference type="SUPFAM" id="SSF53850">
    <property type="entry name" value="Periplasmic binding protein-like II"/>
    <property type="match status" value="1"/>
</dbReference>
<evidence type="ECO:0000256" key="2">
    <source>
        <dbReference type="SAM" id="SignalP"/>
    </source>
</evidence>